<keyword evidence="2 4" id="KW-0808">Transferase</keyword>
<keyword evidence="1 4" id="KW-0489">Methyltransferase</keyword>
<dbReference type="GO" id="GO:0032259">
    <property type="term" value="P:methylation"/>
    <property type="evidence" value="ECO:0007669"/>
    <property type="project" value="UniProtKB-KW"/>
</dbReference>
<dbReference type="PANTHER" id="PTHR47548">
    <property type="entry name" value="BNAA06G32370D PROTEIN"/>
    <property type="match status" value="1"/>
</dbReference>
<evidence type="ECO:0000256" key="5">
    <source>
        <dbReference type="SAM" id="MobiDB-lite"/>
    </source>
</evidence>
<feature type="compositionally biased region" description="Acidic residues" evidence="5">
    <location>
        <begin position="454"/>
        <end position="465"/>
    </location>
</feature>
<dbReference type="Gene3D" id="2.40.50.1070">
    <property type="match status" value="1"/>
</dbReference>
<feature type="region of interest" description="Disordered" evidence="5">
    <location>
        <begin position="446"/>
        <end position="465"/>
    </location>
</feature>
<feature type="binding site" evidence="4">
    <location>
        <position position="479"/>
    </location>
    <ligand>
        <name>S-adenosyl-L-methionine</name>
        <dbReference type="ChEBI" id="CHEBI:59789"/>
    </ligand>
</feature>
<dbReference type="AlphaFoldDB" id="A0ABD3SHG8"/>
<proteinExistence type="inferred from homology"/>
<dbReference type="Gene3D" id="3.40.50.150">
    <property type="entry name" value="Vaccinia Virus protein VP39"/>
    <property type="match status" value="1"/>
</dbReference>
<evidence type="ECO:0000313" key="6">
    <source>
        <dbReference type="EMBL" id="KAL3823871.1"/>
    </source>
</evidence>
<feature type="active site" description="Nucleophile" evidence="4">
    <location>
        <position position="718"/>
    </location>
</feature>
<feature type="binding site" evidence="4">
    <location>
        <position position="528"/>
    </location>
    <ligand>
        <name>S-adenosyl-L-methionine</name>
        <dbReference type="ChEBI" id="CHEBI:59789"/>
    </ligand>
</feature>
<gene>
    <name evidence="6" type="ORF">ACHAXA_005453</name>
</gene>
<dbReference type="SUPFAM" id="SSF53448">
    <property type="entry name" value="Nucleotide-diphospho-sugar transferases"/>
    <property type="match status" value="1"/>
</dbReference>
<dbReference type="SUPFAM" id="SSF53335">
    <property type="entry name" value="S-adenosyl-L-methionine-dependent methyltransferases"/>
    <property type="match status" value="2"/>
</dbReference>
<evidence type="ECO:0000313" key="7">
    <source>
        <dbReference type="Proteomes" id="UP001530377"/>
    </source>
</evidence>
<sequence length="762" mass="85122">MELRRPRRDHANVTDNAVVVDRWNGEVPSERDENVGEAGEAGGMGNRRFVVDREYLRHVRSLDPFPKKLHIFFPYKDFYKRRNDRAQLDFVTNGILRFMELNPTWDVIVRDDADMDDIIRTAAVDDIISMDEMNALVGNETQPSAHPVERSDLARLLVIWYYGGMYVDVDSLINPRKFDDVFSTTVKMCLPTYHEINFAQSNVCSSPKNRLHVDIVQQMSEQRMKSNSGGPIERRGGWASREALFAMGPPLFNRVIFATVFGKRVSGHGTIPGMRYARQALERQAVDLIVTGKHRKEGDYDGNSLWSRSSGCVVGLYQRNSHDVIGIPECRVHHPSVNRAVEVLTRATSNVRTPAYNEDTGEGLLRHAMVRVETHTGKVCMTLVMNADKYKDAQPQLSQLAKEMRRIDGDLFHSIWCHCNDSRGNAIFAKDVTRWHPVDGMPYLRERIPGSYDDTNDDGSDEDEEPGGYLYFSPHVFRQANMDGFAHIAREVREAIPSGSKVCELYAGVGLLGLSALLHHGRGNDGGEMGGGGGLGWLRCSDENPENAKCFERSVNSMPPRITGRLPRMRQQFRKGGDGGGRGGKHARMQRRGRAGRSAADGGGDLLSIKDLMDSVLSEDGDGRRRAMAPNSEIDPSERVTYMQASAASALYRGQALGANVLIVDPPRKGLDEVVLKQLSQKINPNQMYAEKPTLISHLPRHTVNWTNDVRTLIYVSCGFDALARDLDALLTSNAGWKLESATGYVLFPGSNHVETVVVLRR</sequence>
<evidence type="ECO:0000256" key="3">
    <source>
        <dbReference type="ARBA" id="ARBA00022691"/>
    </source>
</evidence>
<feature type="compositionally biased region" description="Basic residues" evidence="5">
    <location>
        <begin position="583"/>
        <end position="595"/>
    </location>
</feature>
<dbReference type="InterPro" id="IPR029063">
    <property type="entry name" value="SAM-dependent_MTases_sf"/>
</dbReference>
<feature type="binding site" evidence="4">
    <location>
        <position position="506"/>
    </location>
    <ligand>
        <name>S-adenosyl-L-methionine</name>
        <dbReference type="ChEBI" id="CHEBI:59789"/>
    </ligand>
</feature>
<dbReference type="InterPro" id="IPR010280">
    <property type="entry name" value="U5_MeTrfase_fam"/>
</dbReference>
<protein>
    <submittedName>
        <fullName evidence="6">Uncharacterized protein</fullName>
    </submittedName>
</protein>
<keyword evidence="7" id="KW-1185">Reference proteome</keyword>
<organism evidence="6 7">
    <name type="scientific">Cyclostephanos tholiformis</name>
    <dbReference type="NCBI Taxonomy" id="382380"/>
    <lineage>
        <taxon>Eukaryota</taxon>
        <taxon>Sar</taxon>
        <taxon>Stramenopiles</taxon>
        <taxon>Ochrophyta</taxon>
        <taxon>Bacillariophyta</taxon>
        <taxon>Coscinodiscophyceae</taxon>
        <taxon>Thalassiosirophycidae</taxon>
        <taxon>Stephanodiscales</taxon>
        <taxon>Stephanodiscaceae</taxon>
        <taxon>Cyclostephanos</taxon>
    </lineage>
</organism>
<dbReference type="Proteomes" id="UP001530377">
    <property type="component" value="Unassembled WGS sequence"/>
</dbReference>
<evidence type="ECO:0000256" key="4">
    <source>
        <dbReference type="PROSITE-ProRule" id="PRU01024"/>
    </source>
</evidence>
<accession>A0ABD3SHG8</accession>
<evidence type="ECO:0000256" key="2">
    <source>
        <dbReference type="ARBA" id="ARBA00022679"/>
    </source>
</evidence>
<evidence type="ECO:0000256" key="1">
    <source>
        <dbReference type="ARBA" id="ARBA00022603"/>
    </source>
</evidence>
<dbReference type="GO" id="GO:0008168">
    <property type="term" value="F:methyltransferase activity"/>
    <property type="evidence" value="ECO:0007669"/>
    <property type="project" value="UniProtKB-KW"/>
</dbReference>
<dbReference type="InterPro" id="IPR029044">
    <property type="entry name" value="Nucleotide-diphossugar_trans"/>
</dbReference>
<dbReference type="Pfam" id="PF04488">
    <property type="entry name" value="Gly_transf_sug"/>
    <property type="match status" value="1"/>
</dbReference>
<reference evidence="6 7" key="1">
    <citation type="submission" date="2024-10" db="EMBL/GenBank/DDBJ databases">
        <title>Updated reference genomes for cyclostephanoid diatoms.</title>
        <authorList>
            <person name="Roberts W.R."/>
            <person name="Alverson A.J."/>
        </authorList>
    </citation>
    <scope>NUCLEOTIDE SEQUENCE [LARGE SCALE GENOMIC DNA]</scope>
    <source>
        <strain evidence="6 7">AJA228-03</strain>
    </source>
</reference>
<dbReference type="InterPro" id="IPR053304">
    <property type="entry name" value="RNA_M5U_MTase"/>
</dbReference>
<dbReference type="EMBL" id="JALLPB020000027">
    <property type="protein sequence ID" value="KAL3823871.1"/>
    <property type="molecule type" value="Genomic_DNA"/>
</dbReference>
<keyword evidence="3 4" id="KW-0949">S-adenosyl-L-methionine</keyword>
<feature type="binding site" evidence="4">
    <location>
        <position position="665"/>
    </location>
    <ligand>
        <name>S-adenosyl-L-methionine</name>
        <dbReference type="ChEBI" id="CHEBI:59789"/>
    </ligand>
</feature>
<name>A0ABD3SHG8_9STRA</name>
<feature type="region of interest" description="Disordered" evidence="5">
    <location>
        <begin position="573"/>
        <end position="604"/>
    </location>
</feature>
<dbReference type="PANTHER" id="PTHR47548:SF1">
    <property type="entry name" value="S-ADENOSYL-L-METHIONINE-DEPENDENT METHYLTRANSFERASES SUPERFAMILY PROTEIN"/>
    <property type="match status" value="1"/>
</dbReference>
<comment type="caution">
    <text evidence="6">The sequence shown here is derived from an EMBL/GenBank/DDBJ whole genome shotgun (WGS) entry which is preliminary data.</text>
</comment>
<dbReference type="InterPro" id="IPR007577">
    <property type="entry name" value="GlycoTrfase_DXD_sugar-bd_CS"/>
</dbReference>
<dbReference type="PROSITE" id="PS51687">
    <property type="entry name" value="SAM_MT_RNA_M5U"/>
    <property type="match status" value="1"/>
</dbReference>
<dbReference type="Gene3D" id="3.90.550.20">
    <property type="match status" value="1"/>
</dbReference>
<comment type="similarity">
    <text evidence="4">Belongs to the class I-like SAM-binding methyltransferase superfamily. RNA M5U methyltransferase family.</text>
</comment>